<evidence type="ECO:0000256" key="1">
    <source>
        <dbReference type="SAM" id="MobiDB-lite"/>
    </source>
</evidence>
<feature type="region of interest" description="Disordered" evidence="1">
    <location>
        <begin position="866"/>
        <end position="891"/>
    </location>
</feature>
<accession>A0A9P7K7L7</accession>
<dbReference type="PANTHER" id="PTHR15678">
    <property type="entry name" value="ANTIGEN MLAA-22-RELATED"/>
    <property type="match status" value="1"/>
</dbReference>
<reference evidence="3" key="2">
    <citation type="submission" date="2021-10" db="EMBL/GenBank/DDBJ databases">
        <title>Phylogenomics reveals ancestral predisposition of the termite-cultivated fungus Termitomyces towards a domesticated lifestyle.</title>
        <authorList>
            <person name="Auxier B."/>
            <person name="Grum-Grzhimaylo A."/>
            <person name="Cardenas M.E."/>
            <person name="Lodge J.D."/>
            <person name="Laessoe T."/>
            <person name="Pedersen O."/>
            <person name="Smith M.E."/>
            <person name="Kuyper T.W."/>
            <person name="Franco-Molano E.A."/>
            <person name="Baroni T.J."/>
            <person name="Aanen D.K."/>
        </authorList>
    </citation>
    <scope>NUCLEOTIDE SEQUENCE</scope>
    <source>
        <strain evidence="3">D49</strain>
    </source>
</reference>
<dbReference type="PANTHER" id="PTHR15678:SF6">
    <property type="entry name" value="BRIDGE-LIKE LIPID TRANSFER PROTEIN FAMILY MEMBER 2"/>
    <property type="match status" value="1"/>
</dbReference>
<sequence>MHAYIDESRETWVDGVIPWIGAKGYIEELQADMHQRDEESVVPGLIPDKTKVIRRKPVYAAEVSLKGVDLRALLATFKEPLRQAVEMIAPPQRSNYRGHQDLPSTPSTSVWYDTKDFIEIDWNPLAEPVLHLLPVMACPQFTYFKHNSLVPQNSTLVSKFGLEGSHSCLLGKCLPVAQVQIEIAEKRIEELLILIKSKKSSRDSESVASWEKMVKLLEEYVSHLNGTDKGDEHGVNRSYLMPTDSASPDEWAEFENVYHIHCPKIFMDNTIRDIMMQYYYCSRARKGLEYHMATRAVKFIRDQAEAAISNSDDDIDSDSEETHQKVWGPSATAYMAASALKKILKGDTSKPSLEMNTCNKSDPQFPEQFDPLQGWSEGVSLRKSHSVLLLKPQIVMQGEGSKDALIVAAVQAKLQIFAIMDDSNANDHISGKVMSRSHMALSGLQTFSPVDLVNAEDISVPLEVLIDLRCESNAFDQLVPQTDATFHYDKFNRLRLRNNITCATRPSTDKSDLAPDNHLHDQTDLIRIHIPRFTVSACDEHFQAISHVVRKLVLFSDAAHKTRLEKLETLLFTYDFTDLASAAQVVANLQSRLGEAIEAQRTAEHNHSRKLESEEGQLELLKLKAHIFLLAEELNFLFDAIKLAQDRSDDHTEKASLLLHASSSEISWRMLDEKRDLLSKLVVQNINFLWLNRQDSSTANTLSVNNLQAFDGSRHATWTEILSKHDEPANHPLLKRELFLLANWTVLAPVGGITIYELFEISLHPMRLQIDARVGRRIMEYLWPARKHRNEIEDEKPPSTPPKPDTRMSLDSPRTLHSAKPPNEFLVPPLRRLGNSRSFTDLRGSAKDALTVPTIHKLPSSDTLRQISISTFDSPERRDQRKLSKKDDAAEMKTRTSQKSFVLVRISSMNILLSVVKEGSFECHDARIQTRDLEYRNQTWSVGSLFLFYISFRPISPGPQFEELVNQFIPSDMGWRGWVKMAFQQPLLPVLPVARELISKTKWIPSSSRVIAQVDTEGPPPRLGRARASGDDDSKLALVQAKSKSPSRGWRKASRRKPEPPLPNITALPLTDEPESLEHSESQPNQSMGRKRVLSLFNRSVSKGNASGVPTTPQSRPLSTLFITANEEPSASTTGSPGNPQPPHMRRSMPMLRVEPPDDKSAEVAQPTTRPRSGTTGSRIHTYCIGSSRRYPRGPTSDGSSQISTERAASPLLVVTRDGMVTLEGSQADILMPSNGEHGVIGSALSLPGSENEAHSFVLPDVHHDDVVEHLDVIGKYFKIPSCIMSLRKRLDPQVGTVSNLTNAANAILM</sequence>
<protein>
    <recommendedName>
        <fullName evidence="2">FMP27 WPPW motif-containing RBG unit domain-containing protein</fullName>
    </recommendedName>
</protein>
<feature type="compositionally biased region" description="Low complexity" evidence="1">
    <location>
        <begin position="1167"/>
        <end position="1179"/>
    </location>
</feature>
<gene>
    <name evidence="3" type="ORF">H0H81_004930</name>
</gene>
<evidence type="ECO:0000259" key="2">
    <source>
        <dbReference type="SMART" id="SM01216"/>
    </source>
</evidence>
<evidence type="ECO:0000313" key="4">
    <source>
        <dbReference type="Proteomes" id="UP000717328"/>
    </source>
</evidence>
<dbReference type="InterPro" id="IPR019449">
    <property type="entry name" value="FMP27_WPPW_RBG"/>
</dbReference>
<reference evidence="3" key="1">
    <citation type="submission" date="2021-02" db="EMBL/GenBank/DDBJ databases">
        <authorList>
            <person name="Nieuwenhuis M."/>
            <person name="Van De Peppel L.J.J."/>
        </authorList>
    </citation>
    <scope>NUCLEOTIDE SEQUENCE</scope>
    <source>
        <strain evidence="3">D49</strain>
    </source>
</reference>
<dbReference type="Pfam" id="PF10344">
    <property type="entry name" value="Hobbit"/>
    <property type="match status" value="1"/>
</dbReference>
<feature type="region of interest" description="Disordered" evidence="1">
    <location>
        <begin position="791"/>
        <end position="827"/>
    </location>
</feature>
<name>A0A9P7K7L7_9AGAR</name>
<dbReference type="EMBL" id="JABCKI010005726">
    <property type="protein sequence ID" value="KAG5639269.1"/>
    <property type="molecule type" value="Genomic_DNA"/>
</dbReference>
<feature type="region of interest" description="Disordered" evidence="1">
    <location>
        <begin position="1127"/>
        <end position="1205"/>
    </location>
</feature>
<comment type="caution">
    <text evidence="3">The sequence shown here is derived from an EMBL/GenBank/DDBJ whole genome shotgun (WGS) entry which is preliminary data.</text>
</comment>
<organism evidence="3 4">
    <name type="scientific">Sphagnurus paluster</name>
    <dbReference type="NCBI Taxonomy" id="117069"/>
    <lineage>
        <taxon>Eukaryota</taxon>
        <taxon>Fungi</taxon>
        <taxon>Dikarya</taxon>
        <taxon>Basidiomycota</taxon>
        <taxon>Agaricomycotina</taxon>
        <taxon>Agaricomycetes</taxon>
        <taxon>Agaricomycetidae</taxon>
        <taxon>Agaricales</taxon>
        <taxon>Tricholomatineae</taxon>
        <taxon>Lyophyllaceae</taxon>
        <taxon>Sphagnurus</taxon>
    </lineage>
</organism>
<dbReference type="SMART" id="SM01216">
    <property type="entry name" value="Fmp27_WPPW"/>
    <property type="match status" value="1"/>
</dbReference>
<dbReference type="Proteomes" id="UP000717328">
    <property type="component" value="Unassembled WGS sequence"/>
</dbReference>
<feature type="compositionally biased region" description="Polar residues" evidence="1">
    <location>
        <begin position="1127"/>
        <end position="1138"/>
    </location>
</feature>
<dbReference type="InterPro" id="IPR045167">
    <property type="entry name" value="Hobbit"/>
</dbReference>
<evidence type="ECO:0000313" key="3">
    <source>
        <dbReference type="EMBL" id="KAG5639269.1"/>
    </source>
</evidence>
<feature type="region of interest" description="Disordered" evidence="1">
    <location>
        <begin position="1013"/>
        <end position="1090"/>
    </location>
</feature>
<feature type="compositionally biased region" description="Basic and acidic residues" evidence="1">
    <location>
        <begin position="874"/>
        <end position="891"/>
    </location>
</feature>
<dbReference type="OrthoDB" id="1562405at2759"/>
<proteinExistence type="predicted"/>
<feature type="domain" description="FMP27 WPPW motif-containing RBG unit" evidence="2">
    <location>
        <begin position="21"/>
        <end position="465"/>
    </location>
</feature>
<keyword evidence="4" id="KW-1185">Reference proteome</keyword>